<dbReference type="Pfam" id="PF13344">
    <property type="entry name" value="Hydrolase_6"/>
    <property type="match status" value="1"/>
</dbReference>
<dbReference type="InterPro" id="IPR036412">
    <property type="entry name" value="HAD-like_sf"/>
</dbReference>
<dbReference type="InterPro" id="IPR006357">
    <property type="entry name" value="HAD-SF_hydro_IIA"/>
</dbReference>
<feature type="active site" description="Nucleophile" evidence="1">
    <location>
        <position position="55"/>
    </location>
</feature>
<dbReference type="InterPro" id="IPR023214">
    <property type="entry name" value="HAD_sf"/>
</dbReference>
<protein>
    <recommendedName>
        <fullName evidence="6">4-nitrophenylphosphatase</fullName>
    </recommendedName>
</protein>
<dbReference type="GO" id="GO:0005737">
    <property type="term" value="C:cytoplasm"/>
    <property type="evidence" value="ECO:0007669"/>
    <property type="project" value="TreeGrafter"/>
</dbReference>
<dbReference type="EMBL" id="JAVRBK010000005">
    <property type="protein sequence ID" value="KAK5644073.1"/>
    <property type="molecule type" value="Genomic_DNA"/>
</dbReference>
<feature type="binding site" evidence="3">
    <location>
        <position position="55"/>
    </location>
    <ligand>
        <name>Mg(2+)</name>
        <dbReference type="ChEBI" id="CHEBI:18420"/>
    </ligand>
</feature>
<dbReference type="NCBIfam" id="TIGR01460">
    <property type="entry name" value="HAD-SF-IIA"/>
    <property type="match status" value="1"/>
</dbReference>
<reference evidence="4 5" key="1">
    <citation type="journal article" date="2024" name="Insects">
        <title>An Improved Chromosome-Level Genome Assembly of the Firefly Pyrocoelia pectoralis.</title>
        <authorList>
            <person name="Fu X."/>
            <person name="Meyer-Rochow V.B."/>
            <person name="Ballantyne L."/>
            <person name="Zhu X."/>
        </authorList>
    </citation>
    <scope>NUCLEOTIDE SEQUENCE [LARGE SCALE GENOMIC DNA]</scope>
    <source>
        <strain evidence="4">XCY_ONT2</strain>
    </source>
</reference>
<feature type="binding site" evidence="2">
    <location>
        <position position="248"/>
    </location>
    <ligand>
        <name>substrate</name>
    </ligand>
</feature>
<dbReference type="PIRSF" id="PIRSF000915">
    <property type="entry name" value="PGP-type_phosphatase"/>
    <property type="match status" value="1"/>
</dbReference>
<proteinExistence type="predicted"/>
<dbReference type="Gene3D" id="3.40.50.1000">
    <property type="entry name" value="HAD superfamily/HAD-like"/>
    <property type="match status" value="2"/>
</dbReference>
<feature type="binding site" evidence="3">
    <location>
        <position position="57"/>
    </location>
    <ligand>
        <name>Mg(2+)</name>
        <dbReference type="ChEBI" id="CHEBI:18420"/>
    </ligand>
</feature>
<evidence type="ECO:0000313" key="5">
    <source>
        <dbReference type="Proteomes" id="UP001329430"/>
    </source>
</evidence>
<dbReference type="SUPFAM" id="SSF56784">
    <property type="entry name" value="HAD-like"/>
    <property type="match status" value="1"/>
</dbReference>
<evidence type="ECO:0000256" key="1">
    <source>
        <dbReference type="PIRSR" id="PIRSR000915-1"/>
    </source>
</evidence>
<dbReference type="Pfam" id="PF13242">
    <property type="entry name" value="Hydrolase_like"/>
    <property type="match status" value="1"/>
</dbReference>
<gene>
    <name evidence="4" type="ORF">RI129_007918</name>
</gene>
<evidence type="ECO:0000313" key="4">
    <source>
        <dbReference type="EMBL" id="KAK5644073.1"/>
    </source>
</evidence>
<feature type="active site" description="Proton donor" evidence="1">
    <location>
        <position position="57"/>
    </location>
</feature>
<dbReference type="AlphaFoldDB" id="A0AAN7VF11"/>
<evidence type="ECO:0000256" key="2">
    <source>
        <dbReference type="PIRSR" id="PIRSR000915-2"/>
    </source>
</evidence>
<name>A0AAN7VF11_9COLE</name>
<dbReference type="GO" id="GO:0016791">
    <property type="term" value="F:phosphatase activity"/>
    <property type="evidence" value="ECO:0007669"/>
    <property type="project" value="TreeGrafter"/>
</dbReference>
<comment type="cofactor">
    <cofactor evidence="3">
        <name>Mg(2+)</name>
        <dbReference type="ChEBI" id="CHEBI:18420"/>
    </cofactor>
    <text evidence="3">Divalent metal ions. Mg(2+) is the most effective.</text>
</comment>
<dbReference type="PANTHER" id="PTHR19288:SF4">
    <property type="entry name" value="RE04130P-RELATED"/>
    <property type="match status" value="1"/>
</dbReference>
<evidence type="ECO:0008006" key="6">
    <source>
        <dbReference type="Google" id="ProtNLM"/>
    </source>
</evidence>
<dbReference type="GO" id="GO:0046872">
    <property type="term" value="F:metal ion binding"/>
    <property type="evidence" value="ECO:0007669"/>
    <property type="project" value="UniProtKB-KW"/>
</dbReference>
<sequence length="333" mass="37817">MLLSARLFFHGTRSFSLCSQFRRMHISEMVPKDLSALSSSEMRQFLNSFDTVLCDCDGVIWNLSQPIKGVNESLEKLKKCGKTIHYVSNNNAVGTKGLLRSLKKFDSDVTNDDLIIPTQAIIAYLKRIQFDKEIFLLGSIYMKEDFENAGFCLANTEYEKMVDSFEAVRELLEDNENIGAVICDYDIYLSNIKLSRSTTFLRRPEVLFITGATDRKLHIDTKIVLPGPHFYQSSLMEVTGRTPLEFGKPSKNLQKYVTTKYNIQDPSRVLFVGDSIMQDVKFGSSCGYQTLLVFTGISTMSDMKSCQSENLIPNYYLNSFGDLCTVVRQKLDL</sequence>
<keyword evidence="3" id="KW-0479">Metal-binding</keyword>
<comment type="caution">
    <text evidence="4">The sequence shown here is derived from an EMBL/GenBank/DDBJ whole genome shotgun (WGS) entry which is preliminary data.</text>
</comment>
<evidence type="ECO:0000256" key="3">
    <source>
        <dbReference type="PIRSR" id="PIRSR000915-3"/>
    </source>
</evidence>
<accession>A0AAN7VF11</accession>
<dbReference type="Proteomes" id="UP001329430">
    <property type="component" value="Chromosome 5"/>
</dbReference>
<keyword evidence="5" id="KW-1185">Reference proteome</keyword>
<feature type="binding site" evidence="3">
    <location>
        <position position="274"/>
    </location>
    <ligand>
        <name>Mg(2+)</name>
        <dbReference type="ChEBI" id="CHEBI:18420"/>
    </ligand>
</feature>
<dbReference type="PANTHER" id="PTHR19288">
    <property type="entry name" value="4-NITROPHENYLPHOSPHATASE-RELATED"/>
    <property type="match status" value="1"/>
</dbReference>
<keyword evidence="3" id="KW-0460">Magnesium</keyword>
<organism evidence="4 5">
    <name type="scientific">Pyrocoelia pectoralis</name>
    <dbReference type="NCBI Taxonomy" id="417401"/>
    <lineage>
        <taxon>Eukaryota</taxon>
        <taxon>Metazoa</taxon>
        <taxon>Ecdysozoa</taxon>
        <taxon>Arthropoda</taxon>
        <taxon>Hexapoda</taxon>
        <taxon>Insecta</taxon>
        <taxon>Pterygota</taxon>
        <taxon>Neoptera</taxon>
        <taxon>Endopterygota</taxon>
        <taxon>Coleoptera</taxon>
        <taxon>Polyphaga</taxon>
        <taxon>Elateriformia</taxon>
        <taxon>Elateroidea</taxon>
        <taxon>Lampyridae</taxon>
        <taxon>Lampyrinae</taxon>
        <taxon>Pyrocoelia</taxon>
    </lineage>
</organism>
<feature type="binding site" evidence="2">
    <location>
        <begin position="88"/>
        <end position="90"/>
    </location>
    <ligand>
        <name>substrate</name>
    </ligand>
</feature>